<keyword evidence="3" id="KW-1185">Reference proteome</keyword>
<sequence>MVEEKETTEKDTKGEKKPKPLKEERKKTSIERKLNYLMQPLAISGNINAPRNDRLGGNGETVVMTRGHHIDSFMKSGEGNTVLNWLSPCLHMYIGKVKKRNSI</sequence>
<feature type="region of interest" description="Disordered" evidence="1">
    <location>
        <begin position="1"/>
        <end position="28"/>
    </location>
</feature>
<evidence type="ECO:0000313" key="3">
    <source>
        <dbReference type="Proteomes" id="UP001054837"/>
    </source>
</evidence>
<dbReference type="Proteomes" id="UP001054837">
    <property type="component" value="Unassembled WGS sequence"/>
</dbReference>
<evidence type="ECO:0000256" key="1">
    <source>
        <dbReference type="SAM" id="MobiDB-lite"/>
    </source>
</evidence>
<gene>
    <name evidence="2" type="ORF">CDAR_597161</name>
</gene>
<dbReference type="AlphaFoldDB" id="A0AAV4U2C0"/>
<evidence type="ECO:0000313" key="2">
    <source>
        <dbReference type="EMBL" id="GIY51944.1"/>
    </source>
</evidence>
<dbReference type="EMBL" id="BPLQ01010622">
    <property type="protein sequence ID" value="GIY51944.1"/>
    <property type="molecule type" value="Genomic_DNA"/>
</dbReference>
<organism evidence="2 3">
    <name type="scientific">Caerostris darwini</name>
    <dbReference type="NCBI Taxonomy" id="1538125"/>
    <lineage>
        <taxon>Eukaryota</taxon>
        <taxon>Metazoa</taxon>
        <taxon>Ecdysozoa</taxon>
        <taxon>Arthropoda</taxon>
        <taxon>Chelicerata</taxon>
        <taxon>Arachnida</taxon>
        <taxon>Araneae</taxon>
        <taxon>Araneomorphae</taxon>
        <taxon>Entelegynae</taxon>
        <taxon>Araneoidea</taxon>
        <taxon>Araneidae</taxon>
        <taxon>Caerostris</taxon>
    </lineage>
</organism>
<reference evidence="2 3" key="1">
    <citation type="submission" date="2021-06" db="EMBL/GenBank/DDBJ databases">
        <title>Caerostris darwini draft genome.</title>
        <authorList>
            <person name="Kono N."/>
            <person name="Arakawa K."/>
        </authorList>
    </citation>
    <scope>NUCLEOTIDE SEQUENCE [LARGE SCALE GENOMIC DNA]</scope>
</reference>
<comment type="caution">
    <text evidence="2">The sequence shown here is derived from an EMBL/GenBank/DDBJ whole genome shotgun (WGS) entry which is preliminary data.</text>
</comment>
<proteinExistence type="predicted"/>
<accession>A0AAV4U2C0</accession>
<protein>
    <submittedName>
        <fullName evidence="2">Uncharacterized protein</fullName>
    </submittedName>
</protein>
<name>A0AAV4U2C0_9ARAC</name>